<comment type="subcellular location">
    <subcellularLocation>
        <location evidence="1">Membrane</location>
        <topology evidence="1">Multi-pass membrane protein</topology>
    </subcellularLocation>
</comment>
<dbReference type="PROSITE" id="PS00211">
    <property type="entry name" value="ABC_TRANSPORTER_1"/>
    <property type="match status" value="1"/>
</dbReference>
<dbReference type="AlphaFoldDB" id="A0AAW1ULQ1"/>
<reference evidence="12 13" key="1">
    <citation type="submission" date="2023-03" db="EMBL/GenBank/DDBJ databases">
        <title>Genome insight into feeding habits of ladybird beetles.</title>
        <authorList>
            <person name="Li H.-S."/>
            <person name="Huang Y.-H."/>
            <person name="Pang H."/>
        </authorList>
    </citation>
    <scope>NUCLEOTIDE SEQUENCE [LARGE SCALE GENOMIC DNA]</scope>
    <source>
        <strain evidence="12">SYSU_2023b</strain>
        <tissue evidence="12">Whole body</tissue>
    </source>
</reference>
<keyword evidence="5" id="KW-0547">Nucleotide-binding</keyword>
<dbReference type="PANTHER" id="PTHR24223:SF415">
    <property type="entry name" value="FI20190P1"/>
    <property type="match status" value="1"/>
</dbReference>
<dbReference type="FunFam" id="3.40.50.300:FF:000973">
    <property type="entry name" value="Multidrug resistance-associated protein 4"/>
    <property type="match status" value="1"/>
</dbReference>
<evidence type="ECO:0000256" key="3">
    <source>
        <dbReference type="ARBA" id="ARBA00022692"/>
    </source>
</evidence>
<evidence type="ECO:0000259" key="11">
    <source>
        <dbReference type="PROSITE" id="PS50929"/>
    </source>
</evidence>
<dbReference type="InterPro" id="IPR003439">
    <property type="entry name" value="ABC_transporter-like_ATP-bd"/>
</dbReference>
<feature type="domain" description="ABC transporter" evidence="10">
    <location>
        <begin position="47"/>
        <end position="268"/>
    </location>
</feature>
<dbReference type="Pfam" id="PF00664">
    <property type="entry name" value="ABC_membrane"/>
    <property type="match status" value="1"/>
</dbReference>
<evidence type="ECO:0000256" key="1">
    <source>
        <dbReference type="ARBA" id="ARBA00004141"/>
    </source>
</evidence>
<feature type="transmembrane region" description="Helical" evidence="9">
    <location>
        <begin position="506"/>
        <end position="524"/>
    </location>
</feature>
<evidence type="ECO:0000256" key="6">
    <source>
        <dbReference type="ARBA" id="ARBA00022840"/>
    </source>
</evidence>
<dbReference type="PROSITE" id="PS50929">
    <property type="entry name" value="ABC_TM1F"/>
    <property type="match status" value="1"/>
</dbReference>
<dbReference type="Gene3D" id="1.20.1560.10">
    <property type="entry name" value="ABC transporter type 1, transmembrane domain"/>
    <property type="match status" value="1"/>
</dbReference>
<evidence type="ECO:0000256" key="5">
    <source>
        <dbReference type="ARBA" id="ARBA00022741"/>
    </source>
</evidence>
<feature type="transmembrane region" description="Helical" evidence="9">
    <location>
        <begin position="580"/>
        <end position="605"/>
    </location>
</feature>
<accession>A0AAW1ULQ1</accession>
<dbReference type="GO" id="GO:0016020">
    <property type="term" value="C:membrane"/>
    <property type="evidence" value="ECO:0007669"/>
    <property type="project" value="UniProtKB-SubCell"/>
</dbReference>
<keyword evidence="7 9" id="KW-1133">Transmembrane helix</keyword>
<dbReference type="PROSITE" id="PS50893">
    <property type="entry name" value="ABC_TRANSPORTER_2"/>
    <property type="match status" value="1"/>
</dbReference>
<evidence type="ECO:0000313" key="13">
    <source>
        <dbReference type="Proteomes" id="UP001431783"/>
    </source>
</evidence>
<dbReference type="PANTHER" id="PTHR24223">
    <property type="entry name" value="ATP-BINDING CASSETTE SUB-FAMILY C"/>
    <property type="match status" value="1"/>
</dbReference>
<feature type="transmembrane region" description="Helical" evidence="9">
    <location>
        <begin position="330"/>
        <end position="354"/>
    </location>
</feature>
<dbReference type="InterPro" id="IPR050173">
    <property type="entry name" value="ABC_transporter_C-like"/>
</dbReference>
<evidence type="ECO:0000256" key="7">
    <source>
        <dbReference type="ARBA" id="ARBA00022989"/>
    </source>
</evidence>
<keyword evidence="3 9" id="KW-0812">Transmembrane</keyword>
<evidence type="ECO:0000313" key="12">
    <source>
        <dbReference type="EMBL" id="KAK9880967.1"/>
    </source>
</evidence>
<dbReference type="InterPro" id="IPR017871">
    <property type="entry name" value="ABC_transporter-like_CS"/>
</dbReference>
<evidence type="ECO:0000256" key="2">
    <source>
        <dbReference type="ARBA" id="ARBA00022448"/>
    </source>
</evidence>
<dbReference type="Proteomes" id="UP001431783">
    <property type="component" value="Unassembled WGS sequence"/>
</dbReference>
<feature type="transmembrane region" description="Helical" evidence="9">
    <location>
        <begin position="407"/>
        <end position="429"/>
    </location>
</feature>
<keyword evidence="4" id="KW-0677">Repeat</keyword>
<name>A0AAW1ULQ1_9CUCU</name>
<dbReference type="SUPFAM" id="SSF90123">
    <property type="entry name" value="ABC transporter transmembrane region"/>
    <property type="match status" value="1"/>
</dbReference>
<dbReference type="SUPFAM" id="SSF52540">
    <property type="entry name" value="P-loop containing nucleoside triphosphate hydrolases"/>
    <property type="match status" value="2"/>
</dbReference>
<organism evidence="12 13">
    <name type="scientific">Henosepilachna vigintioctopunctata</name>
    <dbReference type="NCBI Taxonomy" id="420089"/>
    <lineage>
        <taxon>Eukaryota</taxon>
        <taxon>Metazoa</taxon>
        <taxon>Ecdysozoa</taxon>
        <taxon>Arthropoda</taxon>
        <taxon>Hexapoda</taxon>
        <taxon>Insecta</taxon>
        <taxon>Pterygota</taxon>
        <taxon>Neoptera</taxon>
        <taxon>Endopterygota</taxon>
        <taxon>Coleoptera</taxon>
        <taxon>Polyphaga</taxon>
        <taxon>Cucujiformia</taxon>
        <taxon>Coccinelloidea</taxon>
        <taxon>Coccinellidae</taxon>
        <taxon>Epilachninae</taxon>
        <taxon>Epilachnini</taxon>
        <taxon>Henosepilachna</taxon>
    </lineage>
</organism>
<dbReference type="CDD" id="cd18580">
    <property type="entry name" value="ABC_6TM_ABCC_D2"/>
    <property type="match status" value="1"/>
</dbReference>
<comment type="caution">
    <text evidence="12">The sequence shown here is derived from an EMBL/GenBank/DDBJ whole genome shotgun (WGS) entry which is preliminary data.</text>
</comment>
<evidence type="ECO:0000256" key="4">
    <source>
        <dbReference type="ARBA" id="ARBA00022737"/>
    </source>
</evidence>
<proteinExistence type="predicted"/>
<gene>
    <name evidence="12" type="ORF">WA026_014318</name>
</gene>
<dbReference type="GO" id="GO:0016887">
    <property type="term" value="F:ATP hydrolysis activity"/>
    <property type="evidence" value="ECO:0007669"/>
    <property type="project" value="InterPro"/>
</dbReference>
<dbReference type="InterPro" id="IPR011527">
    <property type="entry name" value="ABC1_TM_dom"/>
</dbReference>
<evidence type="ECO:0000256" key="8">
    <source>
        <dbReference type="ARBA" id="ARBA00023136"/>
    </source>
</evidence>
<keyword evidence="2" id="KW-0813">Transport</keyword>
<dbReference type="InterPro" id="IPR027417">
    <property type="entry name" value="P-loop_NTPase"/>
</dbReference>
<keyword evidence="8 9" id="KW-0472">Membrane</keyword>
<dbReference type="InterPro" id="IPR036640">
    <property type="entry name" value="ABC1_TM_sf"/>
</dbReference>
<sequence>MFPMATASYAETKVSISRIETFLLKEEWLEEGAQKWNIPSLLQSGSVKLSNVCASWIPNKEILKDISFEIEPGSLCCISGNVGCGKTSILQLLIRELLPQSGNVDTNGSISYVSQKPWIFDSTIKNNILFGQDFAEEKYNKVIAACALERDIKLFLHGDDSRVGEKGMSLSGGQKARINLARAVYKDADIYLLDDPLSAVDPNVANHIVKNCILNMLRDKTRILVTHQKQFLKHADVIIILKDGKVERFLKSHELSEVNLNVSIYNNNNINSDLHYKENISQKSSTSQFDNTSTKKDNIGNNAKEKQELIAKGLIPFSIYRKYYEAGANIFLLVCAAILFVLAQSFCVGSDLWITSWTNYVDQIYKKHENISQSSSSHSKNESDVPISLVFNSTSNDSVHQSDSSNIQIYTFLIVAAVLLTISRSILFYRVCMKASNTLHNLMLENIMRSKLGFFNKNPLGNILNRFSKDMGTIDEQLPSVTLMSLQVILIGVGILVLIIMKSPMMIIPTVIIAIFVVWFRNMFLKSSQDLKRLEGITKSPLFSYVTSSLNGLTTIRSANAESILIKEFDNLQDQHTSTWYLLLVLSDAFGFFLNAVTICLLFALTFQFLIDDDAMGGDVGFRCGNHMTSVERVLQYTDLDKEEPFESITKPPTNWPRLGGIRFEKVNLTYFPEEGPILKNLTISIKPGEKVGIVGRTGAGKSSFISALFRLAPVEG</sequence>
<dbReference type="CDD" id="cd03250">
    <property type="entry name" value="ABCC_MRP_domain1"/>
    <property type="match status" value="1"/>
</dbReference>
<protein>
    <submittedName>
        <fullName evidence="12">Uncharacterized protein</fullName>
    </submittedName>
</protein>
<feature type="transmembrane region" description="Helical" evidence="9">
    <location>
        <begin position="478"/>
        <end position="500"/>
    </location>
</feature>
<dbReference type="InterPro" id="IPR044726">
    <property type="entry name" value="ABCC_6TM_D2"/>
</dbReference>
<keyword evidence="13" id="KW-1185">Reference proteome</keyword>
<feature type="domain" description="ABC transmembrane type-1" evidence="11">
    <location>
        <begin position="409"/>
        <end position="607"/>
    </location>
</feature>
<keyword evidence="6" id="KW-0067">ATP-binding</keyword>
<dbReference type="SMART" id="SM00382">
    <property type="entry name" value="AAA"/>
    <property type="match status" value="1"/>
</dbReference>
<dbReference type="Gene3D" id="3.40.50.300">
    <property type="entry name" value="P-loop containing nucleotide triphosphate hydrolases"/>
    <property type="match status" value="2"/>
</dbReference>
<dbReference type="GO" id="GO:0005524">
    <property type="term" value="F:ATP binding"/>
    <property type="evidence" value="ECO:0007669"/>
    <property type="project" value="UniProtKB-KW"/>
</dbReference>
<evidence type="ECO:0000259" key="10">
    <source>
        <dbReference type="PROSITE" id="PS50893"/>
    </source>
</evidence>
<dbReference type="Pfam" id="PF00005">
    <property type="entry name" value="ABC_tran"/>
    <property type="match status" value="2"/>
</dbReference>
<evidence type="ECO:0000256" key="9">
    <source>
        <dbReference type="SAM" id="Phobius"/>
    </source>
</evidence>
<dbReference type="InterPro" id="IPR003593">
    <property type="entry name" value="AAA+_ATPase"/>
</dbReference>
<dbReference type="GO" id="GO:0140359">
    <property type="term" value="F:ABC-type transporter activity"/>
    <property type="evidence" value="ECO:0007669"/>
    <property type="project" value="InterPro"/>
</dbReference>
<dbReference type="EMBL" id="JARQZJ010000067">
    <property type="protein sequence ID" value="KAK9880967.1"/>
    <property type="molecule type" value="Genomic_DNA"/>
</dbReference>